<evidence type="ECO:0000256" key="5">
    <source>
        <dbReference type="ARBA" id="ARBA00023242"/>
    </source>
</evidence>
<keyword evidence="3" id="KW-0238">DNA-binding</keyword>
<evidence type="ECO:0000313" key="8">
    <source>
        <dbReference type="EMBL" id="OQE12911.1"/>
    </source>
</evidence>
<dbReference type="CDD" id="cd00067">
    <property type="entry name" value="GAL4"/>
    <property type="match status" value="1"/>
</dbReference>
<dbReference type="GO" id="GO:0000981">
    <property type="term" value="F:DNA-binding transcription factor activity, RNA polymerase II-specific"/>
    <property type="evidence" value="ECO:0007669"/>
    <property type="project" value="InterPro"/>
</dbReference>
<evidence type="ECO:0000256" key="1">
    <source>
        <dbReference type="ARBA" id="ARBA00022723"/>
    </source>
</evidence>
<dbReference type="AlphaFoldDB" id="A0A1V6SFW7"/>
<protein>
    <recommendedName>
        <fullName evidence="7">Zn(2)-C6 fungal-type domain-containing protein</fullName>
    </recommendedName>
</protein>
<keyword evidence="2" id="KW-0805">Transcription regulation</keyword>
<evidence type="ECO:0000256" key="4">
    <source>
        <dbReference type="ARBA" id="ARBA00023163"/>
    </source>
</evidence>
<keyword evidence="1" id="KW-0479">Metal-binding</keyword>
<dbReference type="PANTHER" id="PTHR47654">
    <property type="entry name" value="ZN(II)2CYS6 TRANSCRIPTION FACTOR (EUROFUNG)-RELATED"/>
    <property type="match status" value="1"/>
</dbReference>
<dbReference type="SMART" id="SM00066">
    <property type="entry name" value="GAL4"/>
    <property type="match status" value="1"/>
</dbReference>
<dbReference type="GO" id="GO:0008270">
    <property type="term" value="F:zinc ion binding"/>
    <property type="evidence" value="ECO:0007669"/>
    <property type="project" value="InterPro"/>
</dbReference>
<gene>
    <name evidence="8" type="ORF">PENFLA_c059G10789</name>
</gene>
<dbReference type="Pfam" id="PF04082">
    <property type="entry name" value="Fungal_trans"/>
    <property type="match status" value="1"/>
</dbReference>
<feature type="compositionally biased region" description="Basic and acidic residues" evidence="6">
    <location>
        <begin position="522"/>
        <end position="536"/>
    </location>
</feature>
<evidence type="ECO:0000256" key="3">
    <source>
        <dbReference type="ARBA" id="ARBA00023125"/>
    </source>
</evidence>
<accession>A0A1V6SFW7</accession>
<comment type="caution">
    <text evidence="8">The sequence shown here is derived from an EMBL/GenBank/DDBJ whole genome shotgun (WGS) entry which is preliminary data.</text>
</comment>
<organism evidence="8 9">
    <name type="scientific">Penicillium flavigenum</name>
    <dbReference type="NCBI Taxonomy" id="254877"/>
    <lineage>
        <taxon>Eukaryota</taxon>
        <taxon>Fungi</taxon>
        <taxon>Dikarya</taxon>
        <taxon>Ascomycota</taxon>
        <taxon>Pezizomycotina</taxon>
        <taxon>Eurotiomycetes</taxon>
        <taxon>Eurotiomycetidae</taxon>
        <taxon>Eurotiales</taxon>
        <taxon>Aspergillaceae</taxon>
        <taxon>Penicillium</taxon>
    </lineage>
</organism>
<dbReference type="GO" id="GO:0006351">
    <property type="term" value="P:DNA-templated transcription"/>
    <property type="evidence" value="ECO:0007669"/>
    <property type="project" value="InterPro"/>
</dbReference>
<dbReference type="CDD" id="cd12148">
    <property type="entry name" value="fungal_TF_MHR"/>
    <property type="match status" value="1"/>
</dbReference>
<dbReference type="SMART" id="SM00906">
    <property type="entry name" value="Fungal_trans"/>
    <property type="match status" value="1"/>
</dbReference>
<evidence type="ECO:0000256" key="2">
    <source>
        <dbReference type="ARBA" id="ARBA00023015"/>
    </source>
</evidence>
<proteinExistence type="predicted"/>
<name>A0A1V6SFW7_9EURO</name>
<dbReference type="EMBL" id="MLQL01000059">
    <property type="protein sequence ID" value="OQE12911.1"/>
    <property type="molecule type" value="Genomic_DNA"/>
</dbReference>
<evidence type="ECO:0000259" key="7">
    <source>
        <dbReference type="PROSITE" id="PS50048"/>
    </source>
</evidence>
<evidence type="ECO:0000313" key="9">
    <source>
        <dbReference type="Proteomes" id="UP000191342"/>
    </source>
</evidence>
<dbReference type="OrthoDB" id="5296287at2759"/>
<keyword evidence="9" id="KW-1185">Reference proteome</keyword>
<feature type="domain" description="Zn(2)-C6 fungal-type" evidence="7">
    <location>
        <begin position="91"/>
        <end position="121"/>
    </location>
</feature>
<dbReference type="SUPFAM" id="SSF57701">
    <property type="entry name" value="Zn2/Cys6 DNA-binding domain"/>
    <property type="match status" value="1"/>
</dbReference>
<dbReference type="Proteomes" id="UP000191342">
    <property type="component" value="Unassembled WGS sequence"/>
</dbReference>
<sequence length="766" mass="87500">MDENFAPYSEYPNYANLENEFNYDWAVPEYPQPSRFEINTEIPRDNRDYRGIRGIRDYPISNTTDRVNAKVAIPRNAQSSSWTSSGRVSRACENCREQKAKCSGHRPACHRCLDSNVPCSYGDRKREKMVKQLKDLTTRVETFDALLRDLYPKLDASLAHRVDETLKELNSRTPLSQVLSPTPVPALFTNPSIINQSVLSSADVTPISIPSGAVDYTEEDFDRDEKVQSTGFVGEHSEMAWLYRLKRDLDHSSSKRIEHTLERPSISSVNYFQDDSEILFLDDIDLTRRPPQQIANRLVDTYFHVMHPTFPIIGKAIFLNQYRSFYANPNVRPGKRWVIVLNLVFAIATRHSFLIDQPQPNCDDHQTYFARAWRLNVSNVVDHPDLQQAQVEGLAAFYLLSVGQVNRSWRFIGIAIRSAVTMGLNIRSESESITHFSKELRYRVWWALFMLDMVLCETTGRPPGTGDIFCSTPFPVPFAEEDFWDTRVMQIITDKRARSAFFTSLISDTAASPNESVTLRTPEQESGKGKQEERASPRATENLTPNSSLYFLYAVDLAHLLREAINILYAPRATRQSWLEIETAIPTLNNHADNWLSRLPAEFDFTKLDTTNQFLQQRASLAFQFYATKLIILQPCIRHLSQQSSEASSPGTVCDQMAVLCVQMAGQMLDLLPEEPDLTWLYGVAPWWCILHNIMQSTTILLTEMFTRTHIGTAKAIDITNKIDKATRWLKEMSKKDLSSQRAWLVCVDLLSRHGSKFGFGVDTEL</sequence>
<dbReference type="InterPro" id="IPR036864">
    <property type="entry name" value="Zn2-C6_fun-type_DNA-bd_sf"/>
</dbReference>
<evidence type="ECO:0000256" key="6">
    <source>
        <dbReference type="SAM" id="MobiDB-lite"/>
    </source>
</evidence>
<dbReference type="PROSITE" id="PS00463">
    <property type="entry name" value="ZN2_CY6_FUNGAL_1"/>
    <property type="match status" value="1"/>
</dbReference>
<dbReference type="GO" id="GO:0003677">
    <property type="term" value="F:DNA binding"/>
    <property type="evidence" value="ECO:0007669"/>
    <property type="project" value="UniProtKB-KW"/>
</dbReference>
<dbReference type="InterPro" id="IPR007219">
    <property type="entry name" value="XnlR_reg_dom"/>
</dbReference>
<feature type="region of interest" description="Disordered" evidence="6">
    <location>
        <begin position="513"/>
        <end position="541"/>
    </location>
</feature>
<dbReference type="Gene3D" id="4.10.240.10">
    <property type="entry name" value="Zn(2)-C6 fungal-type DNA-binding domain"/>
    <property type="match status" value="1"/>
</dbReference>
<keyword evidence="5" id="KW-0539">Nucleus</keyword>
<keyword evidence="4" id="KW-0804">Transcription</keyword>
<dbReference type="InterPro" id="IPR001138">
    <property type="entry name" value="Zn2Cys6_DnaBD"/>
</dbReference>
<dbReference type="PANTHER" id="PTHR47654:SF1">
    <property type="entry name" value="ZN(II)2CYS6 TRANSCRIPTION FACTOR (EUROFUNG)"/>
    <property type="match status" value="1"/>
</dbReference>
<dbReference type="PROSITE" id="PS50048">
    <property type="entry name" value="ZN2_CY6_FUNGAL_2"/>
    <property type="match status" value="1"/>
</dbReference>
<dbReference type="Pfam" id="PF00172">
    <property type="entry name" value="Zn_clus"/>
    <property type="match status" value="1"/>
</dbReference>
<reference evidence="9" key="1">
    <citation type="journal article" date="2017" name="Nat. Microbiol.">
        <title>Global analysis of biosynthetic gene clusters reveals vast potential of secondary metabolite production in Penicillium species.</title>
        <authorList>
            <person name="Nielsen J.C."/>
            <person name="Grijseels S."/>
            <person name="Prigent S."/>
            <person name="Ji B."/>
            <person name="Dainat J."/>
            <person name="Nielsen K.F."/>
            <person name="Frisvad J.C."/>
            <person name="Workman M."/>
            <person name="Nielsen J."/>
        </authorList>
    </citation>
    <scope>NUCLEOTIDE SEQUENCE [LARGE SCALE GENOMIC DNA]</scope>
    <source>
        <strain evidence="9">IBT 14082</strain>
    </source>
</reference>
<dbReference type="InterPro" id="IPR053230">
    <property type="entry name" value="Trans_reg_galc"/>
</dbReference>